<evidence type="ECO:0000256" key="8">
    <source>
        <dbReference type="ARBA" id="ARBA00023136"/>
    </source>
</evidence>
<dbReference type="AlphaFoldDB" id="E4SBS0"/>
<keyword evidence="6 9" id="KW-0378">Hydrolase</keyword>
<dbReference type="PROSITE" id="PS00855">
    <property type="entry name" value="SPASE_II"/>
    <property type="match status" value="1"/>
</dbReference>
<evidence type="ECO:0000256" key="10">
    <source>
        <dbReference type="RuleBase" id="RU000594"/>
    </source>
</evidence>
<evidence type="ECO:0000256" key="9">
    <source>
        <dbReference type="HAMAP-Rule" id="MF_00161"/>
    </source>
</evidence>
<dbReference type="EC" id="3.4.23.36" evidence="9"/>
<dbReference type="Proteomes" id="UP000006835">
    <property type="component" value="Chromosome"/>
</dbReference>
<dbReference type="HAMAP" id="MF_00161">
    <property type="entry name" value="LspA"/>
    <property type="match status" value="1"/>
</dbReference>
<comment type="function">
    <text evidence="9 10">This protein specifically catalyzes the removal of signal peptides from prolipoproteins.</text>
</comment>
<gene>
    <name evidence="9 12" type="primary">lspA</name>
    <name evidence="12" type="ordered locus">Calkro_1334</name>
</gene>
<keyword evidence="12" id="KW-0449">Lipoprotein</keyword>
<dbReference type="OrthoDB" id="9810259at2"/>
<feature type="transmembrane region" description="Helical" evidence="9">
    <location>
        <begin position="114"/>
        <end position="137"/>
    </location>
</feature>
<name>E4SBS0_CALK2</name>
<dbReference type="NCBIfam" id="TIGR00077">
    <property type="entry name" value="lspA"/>
    <property type="match status" value="1"/>
</dbReference>
<dbReference type="PATRIC" id="fig|632348.3.peg.1414"/>
<evidence type="ECO:0000256" key="6">
    <source>
        <dbReference type="ARBA" id="ARBA00022801"/>
    </source>
</evidence>
<feature type="transmembrane region" description="Helical" evidence="9">
    <location>
        <begin position="31"/>
        <end position="51"/>
    </location>
</feature>
<dbReference type="GO" id="GO:0006508">
    <property type="term" value="P:proteolysis"/>
    <property type="evidence" value="ECO:0007669"/>
    <property type="project" value="UniProtKB-KW"/>
</dbReference>
<keyword evidence="13" id="KW-1185">Reference proteome</keyword>
<comment type="similarity">
    <text evidence="1 9 11">Belongs to the peptidase A8 family.</text>
</comment>
<dbReference type="GO" id="GO:0005886">
    <property type="term" value="C:plasma membrane"/>
    <property type="evidence" value="ECO:0007669"/>
    <property type="project" value="UniProtKB-SubCell"/>
</dbReference>
<comment type="caution">
    <text evidence="9">Lacks conserved residue(s) required for the propagation of feature annotation.</text>
</comment>
<keyword evidence="3 9" id="KW-0645">Protease</keyword>
<dbReference type="GO" id="GO:0004190">
    <property type="term" value="F:aspartic-type endopeptidase activity"/>
    <property type="evidence" value="ECO:0007669"/>
    <property type="project" value="UniProtKB-UniRule"/>
</dbReference>
<organism evidence="12 13">
    <name type="scientific">Caldicellulosiruptor kronotskyensis (strain DSM 18902 / VKM B-2412 / 2002)</name>
    <dbReference type="NCBI Taxonomy" id="632348"/>
    <lineage>
        <taxon>Bacteria</taxon>
        <taxon>Bacillati</taxon>
        <taxon>Bacillota</taxon>
        <taxon>Bacillota incertae sedis</taxon>
        <taxon>Caldicellulosiruptorales</taxon>
        <taxon>Caldicellulosiruptoraceae</taxon>
        <taxon>Caldicellulosiruptor</taxon>
    </lineage>
</organism>
<evidence type="ECO:0000313" key="13">
    <source>
        <dbReference type="Proteomes" id="UP000006835"/>
    </source>
</evidence>
<evidence type="ECO:0000256" key="1">
    <source>
        <dbReference type="ARBA" id="ARBA00006139"/>
    </source>
</evidence>
<dbReference type="HOGENOM" id="CLU_083252_3_1_9"/>
<comment type="pathway">
    <text evidence="9">Protein modification; lipoprotein biosynthesis (signal peptide cleavage).</text>
</comment>
<evidence type="ECO:0000256" key="4">
    <source>
        <dbReference type="ARBA" id="ARBA00022692"/>
    </source>
</evidence>
<keyword evidence="4 9" id="KW-0812">Transmembrane</keyword>
<comment type="subcellular location">
    <subcellularLocation>
        <location evidence="9">Cell membrane</location>
        <topology evidence="9">Multi-pass membrane protein</topology>
    </subcellularLocation>
</comment>
<keyword evidence="5 9" id="KW-0064">Aspartyl protease</keyword>
<dbReference type="UniPathway" id="UPA00665"/>
<dbReference type="RefSeq" id="WP_013430304.1">
    <property type="nucleotide sequence ID" value="NC_014720.1"/>
</dbReference>
<dbReference type="PRINTS" id="PR00781">
    <property type="entry name" value="LIPOSIGPTASE"/>
</dbReference>
<feature type="active site" evidence="9">
    <location>
        <position position="108"/>
    </location>
</feature>
<dbReference type="EMBL" id="CP002330">
    <property type="protein sequence ID" value="ADQ46193.1"/>
    <property type="molecule type" value="Genomic_DNA"/>
</dbReference>
<keyword evidence="7 9" id="KW-1133">Transmembrane helix</keyword>
<dbReference type="PANTHER" id="PTHR33695:SF1">
    <property type="entry name" value="LIPOPROTEIN SIGNAL PEPTIDASE"/>
    <property type="match status" value="1"/>
</dbReference>
<reference evidence="12 13" key="2">
    <citation type="journal article" date="2011" name="J. Bacteriol.">
        <title>Complete genome sequences for the anaerobic, extremely thermophilic plant biomass-degrading bacteria Caldicellulosiruptor hydrothermalis, Caldicellulosiruptor kristjanssonii, Caldicellulosiruptor kronotskyensis, Caldicellulosiruptor owensenis, and Caldicellulosiruptor lactoaceticus.</title>
        <authorList>
            <person name="Blumer-Schuette S.E."/>
            <person name="Ozdemir I."/>
            <person name="Mistry D."/>
            <person name="Lucas S."/>
            <person name="Lapidus A."/>
            <person name="Cheng J.F."/>
            <person name="Goodwin L.A."/>
            <person name="Pitluck S."/>
            <person name="Land M.L."/>
            <person name="Hauser L.J."/>
            <person name="Woyke T."/>
            <person name="Mikhailova N."/>
            <person name="Pati A."/>
            <person name="Kyrpides N.C."/>
            <person name="Ivanova N."/>
            <person name="Detter J.C."/>
            <person name="Walston-Davenport K."/>
            <person name="Han S."/>
            <person name="Adams M.W."/>
            <person name="Kelly R.M."/>
        </authorList>
    </citation>
    <scope>NUCLEOTIDE SEQUENCE [LARGE SCALE GENOMIC DNA]</scope>
    <source>
        <strain evidence="13">DSM 18902 / VKM B-2412 / 2002</strain>
    </source>
</reference>
<evidence type="ECO:0000256" key="2">
    <source>
        <dbReference type="ARBA" id="ARBA00022475"/>
    </source>
</evidence>
<accession>E4SBS0</accession>
<evidence type="ECO:0000256" key="3">
    <source>
        <dbReference type="ARBA" id="ARBA00022670"/>
    </source>
</evidence>
<dbReference type="Pfam" id="PF01252">
    <property type="entry name" value="Peptidase_A8"/>
    <property type="match status" value="1"/>
</dbReference>
<reference key="1">
    <citation type="submission" date="2010-11" db="EMBL/GenBank/DDBJ databases">
        <title>Complete sequence of Caldicellulosiruptor kronotskyensis 2002.</title>
        <authorList>
            <consortium name="US DOE Joint Genome Institute"/>
            <person name="Lucas S."/>
            <person name="Copeland A."/>
            <person name="Lapidus A."/>
            <person name="Cheng J.-F."/>
            <person name="Bruce D."/>
            <person name="Goodwin L."/>
            <person name="Pitluck S."/>
            <person name="Davenport K."/>
            <person name="Detter J.C."/>
            <person name="Han C."/>
            <person name="Tapia R."/>
            <person name="Land M."/>
            <person name="Hauser L."/>
            <person name="Jeffries C."/>
            <person name="Kyrpides N."/>
            <person name="Ivanova N."/>
            <person name="Mikhailova N."/>
            <person name="Blumer-Schuette S.E."/>
            <person name="Kelly R.M."/>
            <person name="Woyke T."/>
        </authorList>
    </citation>
    <scope>NUCLEOTIDE SEQUENCE</scope>
    <source>
        <strain>2002</strain>
    </source>
</reference>
<evidence type="ECO:0000313" key="12">
    <source>
        <dbReference type="EMBL" id="ADQ46193.1"/>
    </source>
</evidence>
<feature type="transmembrane region" description="Helical" evidence="9">
    <location>
        <begin position="58"/>
        <end position="75"/>
    </location>
</feature>
<keyword evidence="8 9" id="KW-0472">Membrane</keyword>
<dbReference type="KEGG" id="ckn:Calkro_1334"/>
<proteinExistence type="inferred from homology"/>
<evidence type="ECO:0000256" key="7">
    <source>
        <dbReference type="ARBA" id="ARBA00022989"/>
    </source>
</evidence>
<feature type="active site" evidence="9">
    <location>
        <position position="122"/>
    </location>
</feature>
<keyword evidence="2 9" id="KW-1003">Cell membrane</keyword>
<dbReference type="PANTHER" id="PTHR33695">
    <property type="entry name" value="LIPOPROTEIN SIGNAL PEPTIDASE"/>
    <property type="match status" value="1"/>
</dbReference>
<comment type="catalytic activity">
    <reaction evidence="9 10">
        <text>Release of signal peptides from bacterial membrane prolipoproteins. Hydrolyzes -Xaa-Yaa-Zaa-|-(S,diacylglyceryl)Cys-, in which Xaa is hydrophobic (preferably Leu), and Yaa (Ala or Ser) and Zaa (Gly or Ala) have small, neutral side chains.</text>
        <dbReference type="EC" id="3.4.23.36"/>
    </reaction>
</comment>
<protein>
    <recommendedName>
        <fullName evidence="9">Lipoprotein signal peptidase</fullName>
        <ecNumber evidence="9">3.4.23.36</ecNumber>
    </recommendedName>
    <alternativeName>
        <fullName evidence="9">Prolipoprotein signal peptidase</fullName>
    </alternativeName>
    <alternativeName>
        <fullName evidence="9">Signal peptidase II</fullName>
        <shortName evidence="9">SPase II</shortName>
    </alternativeName>
</protein>
<evidence type="ECO:0000256" key="5">
    <source>
        <dbReference type="ARBA" id="ARBA00022750"/>
    </source>
</evidence>
<evidence type="ECO:0000256" key="11">
    <source>
        <dbReference type="RuleBase" id="RU004181"/>
    </source>
</evidence>
<sequence length="150" mass="16889">MVYWIIIMLTFVLDQITKARAENVFVGSSINLLGGILSLTYVQNRGGAFSILEGKRRFFIVVSIVLILFLCYMIFKSTNNLYKLSFSLIVGGAMGNLFDRIAKGYVVDFIDIKVIPVFNLADFFITCGVLLLIFLILKEGGEEIFLKKKP</sequence>
<dbReference type="InterPro" id="IPR001872">
    <property type="entry name" value="Peptidase_A8"/>
</dbReference>